<evidence type="ECO:0000259" key="1">
    <source>
        <dbReference type="Pfam" id="PF03432"/>
    </source>
</evidence>
<evidence type="ECO:0000313" key="4">
    <source>
        <dbReference type="Proteomes" id="UP000189738"/>
    </source>
</evidence>
<reference evidence="3" key="2">
    <citation type="submission" date="2016-06" db="EMBL/GenBank/DDBJ databases">
        <authorList>
            <person name="Nicholson A.C."/>
        </authorList>
    </citation>
    <scope>NUCLEOTIDE SEQUENCE [LARGE SCALE GENOMIC DNA]</scope>
    <source>
        <strain evidence="3">E6809</strain>
    </source>
</reference>
<dbReference type="AlphaFoldDB" id="A0A494J4V5"/>
<proteinExistence type="predicted"/>
<dbReference type="InterPro" id="IPR005094">
    <property type="entry name" value="Endonuclease_MobA/VirD2"/>
</dbReference>
<sequence>MSFTAKIKSVRGSLASSFYKANIEKGAELLKSRNLTGETVEERYEEKRAVARMNPKVTKPFLEAVFSPHKSVSKNWTKKDWIEHVDEFCKRIGIPDDVQLEYYIHRNTPTHHVHISASRLNLIGKNLINDSFIGKKAEVVCDKMAKSRNLPTAKEIGKIEKSQIKLSIEKCTQRSISWDDFKDKMKEDGYHFELNYNSTGLNGARICSMEDLQHIPNSSSKNYKLDKSKGYKLSQIDRKLKVADLEKQFLSNKIQLDKLKTITAENDLTTKNRFRR</sequence>
<dbReference type="RefSeq" id="WP_078720212.1">
    <property type="nucleotide sequence ID" value="NZ_CP014339.1"/>
</dbReference>
<dbReference type="EMBL" id="CP014339">
    <property type="protein sequence ID" value="AQX49243.1"/>
    <property type="molecule type" value="Genomic_DNA"/>
</dbReference>
<name>A0A494J4V5_9FLAO</name>
<dbReference type="Pfam" id="PF03432">
    <property type="entry name" value="Relaxase"/>
    <property type="match status" value="1"/>
</dbReference>
<dbReference type="EMBL" id="MAHS01000010">
    <property type="protein sequence ID" value="OPB48979.1"/>
    <property type="molecule type" value="Genomic_DNA"/>
</dbReference>
<protein>
    <recommendedName>
        <fullName evidence="1">MobA/VirD2-like nuclease domain-containing protein</fullName>
    </recommendedName>
</protein>
<accession>A0A494J4V5</accession>
<feature type="domain" description="MobA/VirD2-like nuclease" evidence="1">
    <location>
        <begin position="24"/>
        <end position="150"/>
    </location>
</feature>
<evidence type="ECO:0000313" key="2">
    <source>
        <dbReference type="EMBL" id="AQX49243.1"/>
    </source>
</evidence>
<gene>
    <name evidence="2" type="ORF">AYC66_00445</name>
    <name evidence="3" type="ORF">BAY09_02775</name>
</gene>
<dbReference type="Proteomes" id="UP000189738">
    <property type="component" value="Chromosome"/>
</dbReference>
<organism evidence="3">
    <name type="scientific">Elizabethkingia anophelis</name>
    <dbReference type="NCBI Taxonomy" id="1117645"/>
    <lineage>
        <taxon>Bacteria</taxon>
        <taxon>Pseudomonadati</taxon>
        <taxon>Bacteroidota</taxon>
        <taxon>Flavobacteriia</taxon>
        <taxon>Flavobacteriales</taxon>
        <taxon>Weeksellaceae</taxon>
        <taxon>Elizabethkingia</taxon>
    </lineage>
</organism>
<reference evidence="2 4" key="1">
    <citation type="submission" date="2016-02" db="EMBL/GenBank/DDBJ databases">
        <authorList>
            <person name="Nicholson A.C."/>
            <person name="Humrighouse B.W."/>
            <person name="Loparev V."/>
            <person name="Emery B."/>
            <person name="Graziano J."/>
            <person name="McQuiston J.R."/>
        </authorList>
    </citation>
    <scope>NUCLEOTIDE SEQUENCE [LARGE SCALE GENOMIC DNA]</scope>
    <source>
        <strain evidence="2 4">E6809</strain>
    </source>
</reference>
<evidence type="ECO:0000313" key="3">
    <source>
        <dbReference type="EMBL" id="OPB48979.1"/>
    </source>
</evidence>